<evidence type="ECO:0000259" key="6">
    <source>
        <dbReference type="Pfam" id="PF04324"/>
    </source>
</evidence>
<comment type="cofactor">
    <cofactor evidence="1">
        <name>FAD</name>
        <dbReference type="ChEBI" id="CHEBI:57692"/>
    </cofactor>
</comment>
<dbReference type="Pfam" id="PF04324">
    <property type="entry name" value="Fer2_BFD"/>
    <property type="match status" value="1"/>
</dbReference>
<comment type="similarity">
    <text evidence="2">Belongs to the FAD-dependent oxidoreductase family.</text>
</comment>
<dbReference type="Pfam" id="PF07992">
    <property type="entry name" value="Pyr_redox_2"/>
    <property type="match status" value="1"/>
</dbReference>
<protein>
    <submittedName>
        <fullName evidence="9">Nitrite reductase [NAD(P)H]</fullName>
        <ecNumber evidence="9">1.7.1.4</ecNumber>
    </submittedName>
</protein>
<dbReference type="InterPro" id="IPR041575">
    <property type="entry name" value="Rubredoxin_C"/>
</dbReference>
<dbReference type="EMBL" id="CACSIO010000045">
    <property type="protein sequence ID" value="CAA0121374.1"/>
    <property type="molecule type" value="Genomic_DNA"/>
</dbReference>
<keyword evidence="5" id="KW-1133">Transmembrane helix</keyword>
<dbReference type="InterPro" id="IPR050260">
    <property type="entry name" value="FAD-bd_OxRdtase"/>
</dbReference>
<dbReference type="AlphaFoldDB" id="A0A5S9QRQ8"/>
<feature type="transmembrane region" description="Helical" evidence="5">
    <location>
        <begin position="608"/>
        <end position="628"/>
    </location>
</feature>
<dbReference type="InterPro" id="IPR036188">
    <property type="entry name" value="FAD/NAD-bd_sf"/>
</dbReference>
<feature type="domain" description="FAD/NAD(P)-binding" evidence="7">
    <location>
        <begin position="28"/>
        <end position="308"/>
    </location>
</feature>
<dbReference type="Proteomes" id="UP000441399">
    <property type="component" value="Unassembled WGS sequence"/>
</dbReference>
<dbReference type="Gene3D" id="1.10.10.1100">
    <property type="entry name" value="BFD-like [2Fe-2S]-binding domain"/>
    <property type="match status" value="1"/>
</dbReference>
<evidence type="ECO:0000256" key="1">
    <source>
        <dbReference type="ARBA" id="ARBA00001974"/>
    </source>
</evidence>
<accession>A0A5S9QRQ8</accession>
<dbReference type="InterPro" id="IPR007419">
    <property type="entry name" value="BFD-like_2Fe2S-bd_dom"/>
</dbReference>
<feature type="transmembrane region" description="Helical" evidence="5">
    <location>
        <begin position="500"/>
        <end position="521"/>
    </location>
</feature>
<dbReference type="SUPFAM" id="SSF51905">
    <property type="entry name" value="FAD/NAD(P)-binding domain"/>
    <property type="match status" value="2"/>
</dbReference>
<keyword evidence="4" id="KW-0274">FAD</keyword>
<evidence type="ECO:0000256" key="4">
    <source>
        <dbReference type="ARBA" id="ARBA00022827"/>
    </source>
</evidence>
<dbReference type="Gene3D" id="3.30.390.30">
    <property type="match status" value="1"/>
</dbReference>
<dbReference type="Gene3D" id="3.50.50.60">
    <property type="entry name" value="FAD/NAD(P)-binding domain"/>
    <property type="match status" value="2"/>
</dbReference>
<gene>
    <name evidence="9" type="primary">nasD_1</name>
    <name evidence="9" type="ORF">OPDIPICF_02425</name>
</gene>
<dbReference type="EC" id="1.7.1.4" evidence="9"/>
<evidence type="ECO:0000259" key="7">
    <source>
        <dbReference type="Pfam" id="PF07992"/>
    </source>
</evidence>
<dbReference type="PANTHER" id="PTHR43429">
    <property type="entry name" value="PYRIDINE NUCLEOTIDE-DISULFIDE OXIDOREDUCTASE DOMAIN-CONTAINING"/>
    <property type="match status" value="1"/>
</dbReference>
<keyword evidence="10" id="KW-1185">Reference proteome</keyword>
<dbReference type="PANTHER" id="PTHR43429:SF3">
    <property type="entry name" value="NITRITE REDUCTASE [NAD(P)H]"/>
    <property type="match status" value="1"/>
</dbReference>
<proteinExistence type="inferred from homology"/>
<dbReference type="GO" id="GO:0008942">
    <property type="term" value="F:nitrite reductase [NAD(P)H] activity"/>
    <property type="evidence" value="ECO:0007669"/>
    <property type="project" value="UniProtKB-EC"/>
</dbReference>
<feature type="transmembrane region" description="Helical" evidence="5">
    <location>
        <begin position="583"/>
        <end position="602"/>
    </location>
</feature>
<feature type="domain" description="BFD-like [2Fe-2S]-binding" evidence="6">
    <location>
        <begin position="440"/>
        <end position="486"/>
    </location>
</feature>
<evidence type="ECO:0000256" key="2">
    <source>
        <dbReference type="ARBA" id="ARBA00006442"/>
    </source>
</evidence>
<reference evidence="9 10" key="1">
    <citation type="submission" date="2019-11" db="EMBL/GenBank/DDBJ databases">
        <authorList>
            <person name="Holert J."/>
        </authorList>
    </citation>
    <scope>NUCLEOTIDE SEQUENCE [LARGE SCALE GENOMIC DNA]</scope>
    <source>
        <strain evidence="9">SB11_3</strain>
    </source>
</reference>
<evidence type="ECO:0000313" key="10">
    <source>
        <dbReference type="Proteomes" id="UP000441399"/>
    </source>
</evidence>
<keyword evidence="5" id="KW-0812">Transmembrane</keyword>
<evidence type="ECO:0000259" key="8">
    <source>
        <dbReference type="Pfam" id="PF18267"/>
    </source>
</evidence>
<evidence type="ECO:0000313" key="9">
    <source>
        <dbReference type="EMBL" id="CAA0121374.1"/>
    </source>
</evidence>
<dbReference type="InterPro" id="IPR023753">
    <property type="entry name" value="FAD/NAD-binding_dom"/>
</dbReference>
<dbReference type="PRINTS" id="PR00368">
    <property type="entry name" value="FADPNR"/>
</dbReference>
<dbReference type="Pfam" id="PF18267">
    <property type="entry name" value="Rubredoxin_C"/>
    <property type="match status" value="1"/>
</dbReference>
<name>A0A5S9QRQ8_9GAMM</name>
<feature type="transmembrane region" description="Helical" evidence="5">
    <location>
        <begin position="649"/>
        <end position="668"/>
    </location>
</feature>
<feature type="domain" description="NADH-rubredoxin oxidoreductase C-terminal" evidence="8">
    <location>
        <begin position="336"/>
        <end position="404"/>
    </location>
</feature>
<keyword evidence="9" id="KW-0560">Oxidoreductase</keyword>
<dbReference type="PRINTS" id="PR00411">
    <property type="entry name" value="PNDRDTASEI"/>
</dbReference>
<keyword evidence="5" id="KW-0472">Membrane</keyword>
<sequence length="669" mass="72873">MNLVSEHTATDAIIRTAPDADVCVTRPIIVVGSGPVGARFVHDLLNRQPGAHVILIGNEPYSPYNRIQLAAVLMGDVDESNISLTLPDNSQHPNFSYRVNTVTAINRSEKTVCLSDGCKISYAQLVLSVGARAHLPDIPGVDMKGIYTFRNMKDTVHLSARLAAARRILIVGGGLLGLEAARALSQLNTHVTLIQQGPTLMNRQLHPEAAVCLQRKIEALGIIVKTEVGVRAINGDDCVSGVTLRDGSVLECDTVVLCAGITPNVELARSAGLAVGRGIVVNESLQTADPDIFALGECCEFDGTTYGLVAPGLEQAAVVSGVICGDETRYRGSLAATRLKVVDAFVSSMGQINELRPKPQQYELTWASPKNEQYRKIVVHKGRIIGACCLGEWSEHSRILESFRRQRQVFFWQRWWFSLSGKLWFSGQSDNLISWPDNAVVCQCQSVDKGTLIKAVGQGCASIVELQSATGAGTVCGSCKPMLAQLAGNKTDTRETGTHFLLLMSILAVLVAVLIMTVPEAQKAVSVQSVSWFEGIWADKFAKQVTGFTLMGLTTFGLMLSFRKRLDWQWMGQFSYWRLLHSGLGLVCISTLILHTGFHLGANLNQALMINFLSIVVLGAVAGLSIALSHRLQPCRVQSVRRFWSFAHILVAWPLPILLGLHVLSVYYF</sequence>
<evidence type="ECO:0000256" key="5">
    <source>
        <dbReference type="SAM" id="Phobius"/>
    </source>
</evidence>
<feature type="transmembrane region" description="Helical" evidence="5">
    <location>
        <begin position="541"/>
        <end position="562"/>
    </location>
</feature>
<evidence type="ECO:0000256" key="3">
    <source>
        <dbReference type="ARBA" id="ARBA00022630"/>
    </source>
</evidence>
<dbReference type="InterPro" id="IPR041854">
    <property type="entry name" value="BFD-like_2Fe2S-bd_dom_sf"/>
</dbReference>
<dbReference type="InterPro" id="IPR016156">
    <property type="entry name" value="FAD/NAD-linked_Rdtase_dimer_sf"/>
</dbReference>
<keyword evidence="3" id="KW-0285">Flavoprotein</keyword>
<organism evidence="9 10">
    <name type="scientific">BD1-7 clade bacterium</name>
    <dbReference type="NCBI Taxonomy" id="2029982"/>
    <lineage>
        <taxon>Bacteria</taxon>
        <taxon>Pseudomonadati</taxon>
        <taxon>Pseudomonadota</taxon>
        <taxon>Gammaproteobacteria</taxon>
        <taxon>Cellvibrionales</taxon>
        <taxon>Spongiibacteraceae</taxon>
        <taxon>BD1-7 clade</taxon>
    </lineage>
</organism>